<dbReference type="GO" id="GO:0003677">
    <property type="term" value="F:DNA binding"/>
    <property type="evidence" value="ECO:0007669"/>
    <property type="project" value="InterPro"/>
</dbReference>
<evidence type="ECO:0000313" key="3">
    <source>
        <dbReference type="Proteomes" id="UP000719917"/>
    </source>
</evidence>
<dbReference type="Proteomes" id="UP000719917">
    <property type="component" value="Unassembled WGS sequence"/>
</dbReference>
<dbReference type="GO" id="GO:0004803">
    <property type="term" value="F:transposase activity"/>
    <property type="evidence" value="ECO:0007669"/>
    <property type="project" value="InterPro"/>
</dbReference>
<dbReference type="GO" id="GO:0006313">
    <property type="term" value="P:DNA transposition"/>
    <property type="evidence" value="ECO:0007669"/>
    <property type="project" value="InterPro"/>
</dbReference>
<dbReference type="AlphaFoldDB" id="A0AAJ2YYS9"/>
<dbReference type="Pfam" id="PF02371">
    <property type="entry name" value="Transposase_20"/>
    <property type="match status" value="1"/>
</dbReference>
<evidence type="ECO:0000313" key="2">
    <source>
        <dbReference type="EMBL" id="NBA12604.1"/>
    </source>
</evidence>
<sequence length="201" mass="22800">INGLTNKNIGQKQLLNYAKKLYKAASLAYSEVSKESDTVMQVSYWAKRTAEIQDLQNAQINKMHSIVRDYPEYKHFLSLPGVGQNTAVRLIAELGDLRRFSSVRKLNAYVGIGHGKRSSGMITNPEKITHTGNAHARRLIFNVVANMRKAWRSGLGKPNHLMEYDKKRRSENSKLASKINTVATMDRVLRTLFNLVKLNQD</sequence>
<dbReference type="InterPro" id="IPR003346">
    <property type="entry name" value="Transposase_20"/>
</dbReference>
<feature type="domain" description="Transposase IS116/IS110/IS902 C-terminal" evidence="1">
    <location>
        <begin position="75"/>
        <end position="146"/>
    </location>
</feature>
<dbReference type="EMBL" id="JAAAMQ010000060">
    <property type="protein sequence ID" value="NBA12604.1"/>
    <property type="molecule type" value="Genomic_DNA"/>
</dbReference>
<dbReference type="InterPro" id="IPR047650">
    <property type="entry name" value="Transpos_IS110"/>
</dbReference>
<evidence type="ECO:0000259" key="1">
    <source>
        <dbReference type="Pfam" id="PF02371"/>
    </source>
</evidence>
<organism evidence="2 3">
    <name type="scientific">Weissella confusa</name>
    <name type="common">Lactobacillus confusus</name>
    <dbReference type="NCBI Taxonomy" id="1583"/>
    <lineage>
        <taxon>Bacteria</taxon>
        <taxon>Bacillati</taxon>
        <taxon>Bacillota</taxon>
        <taxon>Bacilli</taxon>
        <taxon>Lactobacillales</taxon>
        <taxon>Lactobacillaceae</taxon>
        <taxon>Weissella</taxon>
    </lineage>
</organism>
<accession>A0AAJ2YYS9</accession>
<dbReference type="PANTHER" id="PTHR33055:SF13">
    <property type="entry name" value="TRANSPOSASE"/>
    <property type="match status" value="1"/>
</dbReference>
<feature type="non-terminal residue" evidence="2">
    <location>
        <position position="201"/>
    </location>
</feature>
<dbReference type="RefSeq" id="WP_161691738.1">
    <property type="nucleotide sequence ID" value="NZ_JAAAMQ010000060.1"/>
</dbReference>
<comment type="caution">
    <text evidence="2">The sequence shown here is derived from an EMBL/GenBank/DDBJ whole genome shotgun (WGS) entry which is preliminary data.</text>
</comment>
<gene>
    <name evidence="2" type="ORF">GTU77_10600</name>
</gene>
<name>A0AAJ2YYS9_WEICO</name>
<protein>
    <submittedName>
        <fullName evidence="2">Transposase</fullName>
    </submittedName>
</protein>
<proteinExistence type="predicted"/>
<dbReference type="PANTHER" id="PTHR33055">
    <property type="entry name" value="TRANSPOSASE FOR INSERTION SEQUENCE ELEMENT IS1111A"/>
    <property type="match status" value="1"/>
</dbReference>
<feature type="non-terminal residue" evidence="2">
    <location>
        <position position="1"/>
    </location>
</feature>
<reference evidence="2" key="1">
    <citation type="submission" date="2020-01" db="EMBL/GenBank/DDBJ databases">
        <title>First Reported Case and Whole Genome of Weissella confusa in an Equid.</title>
        <authorList>
            <person name="Little S.V."/>
            <person name="Lawhon S.D."/>
        </authorList>
    </citation>
    <scope>NUCLEOTIDE SEQUENCE</scope>
    <source>
        <strain evidence="2">718955</strain>
    </source>
</reference>